<dbReference type="EMBL" id="CP015250">
    <property type="protein sequence ID" value="AOM11009.1"/>
    <property type="molecule type" value="Genomic_DNA"/>
</dbReference>
<reference evidence="1 2" key="1">
    <citation type="submission" date="2016-02" db="EMBL/GenBank/DDBJ databases">
        <title>Comparative analysis of three nematocidal Bacillus thuringiensis strains.</title>
        <authorList>
            <person name="Hollensteiner J."/>
            <person name="Kloesener M."/>
            <person name="Bunk B."/>
            <person name="Sproeer C."/>
            <person name="Rosenstiel P."/>
            <person name="Schulte-Iserlohe R."/>
            <person name="Schulenburg H."/>
            <person name="Liesegang H."/>
        </authorList>
    </citation>
    <scope>NUCLEOTIDE SEQUENCE [LARGE SCALE GENOMIC DNA]</scope>
    <source>
        <strain evidence="1 2">Bt18247</strain>
    </source>
</reference>
<proteinExistence type="predicted"/>
<gene>
    <name evidence="1" type="ORF">BTI247_26200</name>
</gene>
<sequence length="42" mass="5135">MNETEFYAYHIVTRKRMHIGQMIPFKKINTILYITSFLKENN</sequence>
<evidence type="ECO:0000313" key="2">
    <source>
        <dbReference type="Proteomes" id="UP000192743"/>
    </source>
</evidence>
<accession>A0A9W3STR6</accession>
<protein>
    <submittedName>
        <fullName evidence="1">Uncharacterized protein</fullName>
    </submittedName>
</protein>
<organism evidence="1 2">
    <name type="scientific">Bacillus thuringiensis Bt18247</name>
    <dbReference type="NCBI Taxonomy" id="1423143"/>
    <lineage>
        <taxon>Bacteria</taxon>
        <taxon>Bacillati</taxon>
        <taxon>Bacillota</taxon>
        <taxon>Bacilli</taxon>
        <taxon>Bacillales</taxon>
        <taxon>Bacillaceae</taxon>
        <taxon>Bacillus</taxon>
        <taxon>Bacillus cereus group</taxon>
    </lineage>
</organism>
<evidence type="ECO:0000313" key="1">
    <source>
        <dbReference type="EMBL" id="AOM11009.1"/>
    </source>
</evidence>
<dbReference type="AlphaFoldDB" id="A0A9W3STR6"/>
<name>A0A9W3STR6_BACTU</name>
<dbReference type="Proteomes" id="UP000192743">
    <property type="component" value="Chromosome"/>
</dbReference>